<dbReference type="OrthoDB" id="10544839at2759"/>
<gene>
    <name evidence="2" type="ORF">AV274_5337</name>
</gene>
<evidence type="ECO:0000256" key="1">
    <source>
        <dbReference type="SAM" id="MobiDB-lite"/>
    </source>
</evidence>
<reference evidence="2 3" key="1">
    <citation type="submission" date="2016-05" db="EMBL/GenBank/DDBJ databases">
        <title>Nuclear genome of Blastocystis sp. subtype 1 NandII.</title>
        <authorList>
            <person name="Gentekaki E."/>
            <person name="Curtis B."/>
            <person name="Stairs C."/>
            <person name="Eme L."/>
            <person name="Herman E."/>
            <person name="Klimes V."/>
            <person name="Arias M.C."/>
            <person name="Elias M."/>
            <person name="Hilliou F."/>
            <person name="Klute M."/>
            <person name="Malik S.-B."/>
            <person name="Pightling A."/>
            <person name="Rachubinski R."/>
            <person name="Salas D."/>
            <person name="Schlacht A."/>
            <person name="Suga H."/>
            <person name="Archibald J."/>
            <person name="Ball S.G."/>
            <person name="Clark G."/>
            <person name="Dacks J."/>
            <person name="Van Der Giezen M."/>
            <person name="Tsaousis A."/>
            <person name="Roger A."/>
        </authorList>
    </citation>
    <scope>NUCLEOTIDE SEQUENCE [LARGE SCALE GENOMIC DNA]</scope>
    <source>
        <strain evidence="3">ATCC 50177 / NandII</strain>
    </source>
</reference>
<keyword evidence="3" id="KW-1185">Reference proteome</keyword>
<dbReference type="AlphaFoldDB" id="A0A196S7E9"/>
<evidence type="ECO:0000313" key="3">
    <source>
        <dbReference type="Proteomes" id="UP000078348"/>
    </source>
</evidence>
<protein>
    <submittedName>
        <fullName evidence="2">Uncharacterized protein</fullName>
    </submittedName>
</protein>
<comment type="caution">
    <text evidence="2">The sequence shown here is derived from an EMBL/GenBank/DDBJ whole genome shotgun (WGS) entry which is preliminary data.</text>
</comment>
<accession>A0A196S7E9</accession>
<feature type="region of interest" description="Disordered" evidence="1">
    <location>
        <begin position="146"/>
        <end position="202"/>
    </location>
</feature>
<dbReference type="Proteomes" id="UP000078348">
    <property type="component" value="Unassembled WGS sequence"/>
</dbReference>
<name>A0A196S7E9_BLAHN</name>
<evidence type="ECO:0000313" key="2">
    <source>
        <dbReference type="EMBL" id="OAO12963.1"/>
    </source>
</evidence>
<dbReference type="EMBL" id="LXWW01000486">
    <property type="protein sequence ID" value="OAO12963.1"/>
    <property type="molecule type" value="Genomic_DNA"/>
</dbReference>
<sequence length="344" mass="38137">MQEPQSIVLQGICSHLRQHGQELLHRLQQEQLLLPTATVDTVTPEVLADLVDFIQNQLALISSSTAITCATAKLAPLRGALQAAVALHAVVIVCAGLRTEQPEEVSRMEQYLREISANDSYLRILPEPVLALFASIEEALEGMVDGSLPQPAEASPTEEHPVDPVDTATIPEDHPRETPCDCSFPVSPTSNTRPPTVEDDHPPTTIIIDESLLQQRELLRTLEVQYGVSYVCRSVRPLSMVVDVDTGVLLTSLLELLDATRLRAVVNSLAGETDCFYQRDFLTEEETEQQRWYSTIPFVNPFVACFINSAMDPDDLCELQTPNPWLSNRIVSSILQCRASERNE</sequence>
<organism evidence="2 3">
    <name type="scientific">Blastocystis sp. subtype 1 (strain ATCC 50177 / NandII)</name>
    <dbReference type="NCBI Taxonomy" id="478820"/>
    <lineage>
        <taxon>Eukaryota</taxon>
        <taxon>Sar</taxon>
        <taxon>Stramenopiles</taxon>
        <taxon>Bigyra</taxon>
        <taxon>Opalozoa</taxon>
        <taxon>Opalinata</taxon>
        <taxon>Blastocystidae</taxon>
        <taxon>Blastocystis</taxon>
    </lineage>
</organism>
<proteinExistence type="predicted"/>